<accession>A0ABS1CFX5</accession>
<dbReference type="InterPro" id="IPR003583">
    <property type="entry name" value="Hlx-hairpin-Hlx_DNA-bd_motif"/>
</dbReference>
<evidence type="ECO:0000313" key="5">
    <source>
        <dbReference type="Proteomes" id="UP000748752"/>
    </source>
</evidence>
<dbReference type="SMART" id="SM00278">
    <property type="entry name" value="HhH1"/>
    <property type="match status" value="2"/>
</dbReference>
<feature type="domain" description="ERCC4" evidence="3">
    <location>
        <begin position="6"/>
        <end position="87"/>
    </location>
</feature>
<evidence type="ECO:0000259" key="3">
    <source>
        <dbReference type="SMART" id="SM00891"/>
    </source>
</evidence>
<name>A0ABS1CFX5_9GAMM</name>
<keyword evidence="1" id="KW-0378">Hydrolase</keyword>
<dbReference type="SMART" id="SM00891">
    <property type="entry name" value="ERCC4"/>
    <property type="match status" value="1"/>
</dbReference>
<feature type="domain" description="Helix-hairpin-helix DNA-binding motif class 1" evidence="2">
    <location>
        <begin position="191"/>
        <end position="210"/>
    </location>
</feature>
<proteinExistence type="predicted"/>
<organism evidence="4 5">
    <name type="scientific">Thiohalocapsa halophila</name>
    <dbReference type="NCBI Taxonomy" id="69359"/>
    <lineage>
        <taxon>Bacteria</taxon>
        <taxon>Pseudomonadati</taxon>
        <taxon>Pseudomonadota</taxon>
        <taxon>Gammaproteobacteria</taxon>
        <taxon>Chromatiales</taxon>
        <taxon>Chromatiaceae</taxon>
        <taxon>Thiohalocapsa</taxon>
    </lineage>
</organism>
<dbReference type="EMBL" id="NRRV01000011">
    <property type="protein sequence ID" value="MBK1630384.1"/>
    <property type="molecule type" value="Genomic_DNA"/>
</dbReference>
<dbReference type="InterPro" id="IPR011335">
    <property type="entry name" value="Restrct_endonuc-II-like"/>
</dbReference>
<evidence type="ECO:0000259" key="2">
    <source>
        <dbReference type="SMART" id="SM00278"/>
    </source>
</evidence>
<dbReference type="Gene3D" id="3.40.50.10130">
    <property type="match status" value="1"/>
</dbReference>
<dbReference type="InterPro" id="IPR006166">
    <property type="entry name" value="ERCC4_domain"/>
</dbReference>
<dbReference type="InterPro" id="IPR033309">
    <property type="entry name" value="Mus81"/>
</dbReference>
<dbReference type="Pfam" id="PF02732">
    <property type="entry name" value="ERCC4"/>
    <property type="match status" value="1"/>
</dbReference>
<gene>
    <name evidence="4" type="ORF">CKO31_06410</name>
</gene>
<keyword evidence="5" id="KW-1185">Reference proteome</keyword>
<dbReference type="RefSeq" id="WP_200235179.1">
    <property type="nucleotide sequence ID" value="NZ_NRRV01000011.1"/>
</dbReference>
<evidence type="ECO:0000256" key="1">
    <source>
        <dbReference type="ARBA" id="ARBA00022801"/>
    </source>
</evidence>
<dbReference type="PANTHER" id="PTHR13451">
    <property type="entry name" value="CLASS II CROSSOVER JUNCTION ENDONUCLEASE MUS81"/>
    <property type="match status" value="1"/>
</dbReference>
<dbReference type="Pfam" id="PF14520">
    <property type="entry name" value="HHH_5"/>
    <property type="match status" value="1"/>
</dbReference>
<reference evidence="4 5" key="1">
    <citation type="journal article" date="2020" name="Microorganisms">
        <title>Osmotic Adaptation and Compatible Solute Biosynthesis of Phototrophic Bacteria as Revealed from Genome Analyses.</title>
        <authorList>
            <person name="Imhoff J.F."/>
            <person name="Rahn T."/>
            <person name="Kunzel S."/>
            <person name="Keller A."/>
            <person name="Neulinger S.C."/>
        </authorList>
    </citation>
    <scope>NUCLEOTIDE SEQUENCE [LARGE SCALE GENOMIC DNA]</scope>
    <source>
        <strain evidence="4 5">DSM 6210</strain>
    </source>
</reference>
<feature type="domain" description="Helix-hairpin-helix DNA-binding motif class 1" evidence="2">
    <location>
        <begin position="159"/>
        <end position="178"/>
    </location>
</feature>
<protein>
    <submittedName>
        <fullName evidence="4">Nuclease</fullName>
    </submittedName>
</protein>
<dbReference type="SUPFAM" id="SSF52980">
    <property type="entry name" value="Restriction endonuclease-like"/>
    <property type="match status" value="1"/>
</dbReference>
<dbReference type="CDD" id="cd20075">
    <property type="entry name" value="XPF_nuclease_XPF_arch"/>
    <property type="match status" value="1"/>
</dbReference>
<sequence length="229" mass="24859">MDARFSVIADDRERGGSVVAALRKRPDVLVEVARLAAGDYRVDDHLLVERKTLTDLTASIKDGRLFTQAIRLANAPLPGILILEGRARDLADSRMRREAIQGALIHLAVFLRLPILRAQDPEETAWLVLAAARQARNRAAFAPQRPGRRPCGKARTRARILQGLPGVGPERARRLIERFGSVEATMAASAQDLATVPGIGPDTAKLIRWAVEEPTAAYPAGASGDDPEI</sequence>
<comment type="caution">
    <text evidence="4">The sequence shown here is derived from an EMBL/GenBank/DDBJ whole genome shotgun (WGS) entry which is preliminary data.</text>
</comment>
<dbReference type="InterPro" id="IPR010994">
    <property type="entry name" value="RuvA_2-like"/>
</dbReference>
<dbReference type="SUPFAM" id="SSF47781">
    <property type="entry name" value="RuvA domain 2-like"/>
    <property type="match status" value="1"/>
</dbReference>
<evidence type="ECO:0000313" key="4">
    <source>
        <dbReference type="EMBL" id="MBK1630384.1"/>
    </source>
</evidence>
<dbReference type="PANTHER" id="PTHR13451:SF0">
    <property type="entry name" value="CROSSOVER JUNCTION ENDONUCLEASE MUS81"/>
    <property type="match status" value="1"/>
</dbReference>
<dbReference type="Gene3D" id="1.10.150.20">
    <property type="entry name" value="5' to 3' exonuclease, C-terminal subdomain"/>
    <property type="match status" value="1"/>
</dbReference>
<dbReference type="Proteomes" id="UP000748752">
    <property type="component" value="Unassembled WGS sequence"/>
</dbReference>